<dbReference type="InterPro" id="IPR029026">
    <property type="entry name" value="tRNA_m1G_MTases_N"/>
</dbReference>
<gene>
    <name evidence="16" type="ORF">UFOPK1811_00360</name>
    <name evidence="17" type="ORF">UFOPK2360_01360</name>
    <name evidence="18" type="ORF">UFOPK2659_00768</name>
    <name evidence="19" type="ORF">UFOPK2922_01360</name>
    <name evidence="20" type="ORF">UFOPK3306_01022</name>
    <name evidence="21" type="ORF">UFOPK4209_00628</name>
</gene>
<evidence type="ECO:0000256" key="4">
    <source>
        <dbReference type="ARBA" id="ARBA00011738"/>
    </source>
</evidence>
<dbReference type="EC" id="2.1.1.228" evidence="5"/>
<keyword evidence="7" id="KW-0963">Cytoplasm</keyword>
<evidence type="ECO:0000256" key="9">
    <source>
        <dbReference type="ARBA" id="ARBA00022679"/>
    </source>
</evidence>
<evidence type="ECO:0000313" key="16">
    <source>
        <dbReference type="EMBL" id="CAB4594261.1"/>
    </source>
</evidence>
<reference evidence="19" key="1">
    <citation type="submission" date="2020-05" db="EMBL/GenBank/DDBJ databases">
        <authorList>
            <person name="Chiriac C."/>
            <person name="Salcher M."/>
            <person name="Ghai R."/>
            <person name="Kavagutti S V."/>
        </authorList>
    </citation>
    <scope>NUCLEOTIDE SEQUENCE</scope>
</reference>
<dbReference type="FunFam" id="3.40.1280.10:FF:000001">
    <property type="entry name" value="tRNA (guanine-N(1)-)-methyltransferase"/>
    <property type="match status" value="1"/>
</dbReference>
<dbReference type="EMBL" id="CAEZXH010000130">
    <property type="protein sequence ID" value="CAB4695419.1"/>
    <property type="molecule type" value="Genomic_DNA"/>
</dbReference>
<dbReference type="HAMAP" id="MF_00605">
    <property type="entry name" value="TrmD"/>
    <property type="match status" value="1"/>
</dbReference>
<dbReference type="SUPFAM" id="SSF75217">
    <property type="entry name" value="alpha/beta knot"/>
    <property type="match status" value="1"/>
</dbReference>
<evidence type="ECO:0000256" key="11">
    <source>
        <dbReference type="ARBA" id="ARBA00022694"/>
    </source>
</evidence>
<evidence type="ECO:0000256" key="10">
    <source>
        <dbReference type="ARBA" id="ARBA00022691"/>
    </source>
</evidence>
<dbReference type="AlphaFoldDB" id="A0A6J6WT91"/>
<dbReference type="InterPro" id="IPR023148">
    <property type="entry name" value="tRNA_m1G_MeTrfase_C_sf"/>
</dbReference>
<evidence type="ECO:0000313" key="20">
    <source>
        <dbReference type="EMBL" id="CAB4872520.1"/>
    </source>
</evidence>
<dbReference type="InterPro" id="IPR016009">
    <property type="entry name" value="tRNA_MeTrfase_TRMD/TRM10"/>
</dbReference>
<evidence type="ECO:0000313" key="18">
    <source>
        <dbReference type="EMBL" id="CAB4722821.1"/>
    </source>
</evidence>
<proteinExistence type="inferred from homology"/>
<dbReference type="PIRSF" id="PIRSF000386">
    <property type="entry name" value="tRNA_mtase"/>
    <property type="match status" value="1"/>
</dbReference>
<dbReference type="GO" id="GO:0052906">
    <property type="term" value="F:tRNA (guanine(37)-N1)-methyltransferase activity"/>
    <property type="evidence" value="ECO:0007669"/>
    <property type="project" value="UniProtKB-EC"/>
</dbReference>
<sequence>MKIDLISIFPDYFAPLKLSLIGKAEQDGLLKIEIHDLRDFTSDVHRTVDDTPYGGGAGMVMKAQPWGDATDAIIENDPQVIVIVPTPSGQVLTQEIAEQLSTADHLLFLCGRYEGIDARVMTDLSARVDLREVSIGDYVLAGGEVAALVMIEAITRLIPGVLGNAASLIEESHSLVQDNQTLLEYPNFTKPPVWRGLQVPDVLTSGNHGEIAKWRAAQAVARTEKIKQVKPPEGAQ</sequence>
<dbReference type="InterPro" id="IPR002649">
    <property type="entry name" value="tRNA_m1G_MeTrfase_TrmD"/>
</dbReference>
<evidence type="ECO:0000313" key="19">
    <source>
        <dbReference type="EMBL" id="CAB4786413.1"/>
    </source>
</evidence>
<dbReference type="GO" id="GO:0002939">
    <property type="term" value="P:tRNA N1-guanine methylation"/>
    <property type="evidence" value="ECO:0007669"/>
    <property type="project" value="TreeGrafter"/>
</dbReference>
<keyword evidence="8" id="KW-0489">Methyltransferase</keyword>
<evidence type="ECO:0000256" key="12">
    <source>
        <dbReference type="ARBA" id="ARBA00029736"/>
    </source>
</evidence>
<evidence type="ECO:0000313" key="21">
    <source>
        <dbReference type="EMBL" id="CAB5037656.1"/>
    </source>
</evidence>
<dbReference type="CDD" id="cd18080">
    <property type="entry name" value="TrmD-like"/>
    <property type="match status" value="1"/>
</dbReference>
<dbReference type="GO" id="GO:0005829">
    <property type="term" value="C:cytosol"/>
    <property type="evidence" value="ECO:0007669"/>
    <property type="project" value="TreeGrafter"/>
</dbReference>
<keyword evidence="11" id="KW-0819">tRNA processing</keyword>
<protein>
    <recommendedName>
        <fullName evidence="6">tRNA (guanine-N(1)-)-methyltransferase</fullName>
        <ecNumber evidence="5">2.1.1.228</ecNumber>
    </recommendedName>
    <alternativeName>
        <fullName evidence="12">M1G-methyltransferase</fullName>
    </alternativeName>
    <alternativeName>
        <fullName evidence="13">tRNA [GM37] methyltransferase</fullName>
    </alternativeName>
</protein>
<evidence type="ECO:0000256" key="8">
    <source>
        <dbReference type="ARBA" id="ARBA00022603"/>
    </source>
</evidence>
<name>A0A6J6WT91_9ZZZZ</name>
<keyword evidence="10" id="KW-0949">S-adenosyl-L-methionine</keyword>
<dbReference type="EMBL" id="CAFBPY010000083">
    <property type="protein sequence ID" value="CAB5037656.1"/>
    <property type="molecule type" value="Genomic_DNA"/>
</dbReference>
<evidence type="ECO:0000259" key="15">
    <source>
        <dbReference type="Pfam" id="PF01746"/>
    </source>
</evidence>
<comment type="function">
    <text evidence="1">Specifically methylates guanosine-37 in various tRNAs.</text>
</comment>
<evidence type="ECO:0000256" key="14">
    <source>
        <dbReference type="ARBA" id="ARBA00047783"/>
    </source>
</evidence>
<organism evidence="19">
    <name type="scientific">freshwater metagenome</name>
    <dbReference type="NCBI Taxonomy" id="449393"/>
    <lineage>
        <taxon>unclassified sequences</taxon>
        <taxon>metagenomes</taxon>
        <taxon>ecological metagenomes</taxon>
    </lineage>
</organism>
<dbReference type="NCBIfam" id="TIGR00088">
    <property type="entry name" value="trmD"/>
    <property type="match status" value="1"/>
</dbReference>
<dbReference type="Pfam" id="PF01746">
    <property type="entry name" value="tRNA_m1G_MT"/>
    <property type="match status" value="1"/>
</dbReference>
<comment type="catalytic activity">
    <reaction evidence="14">
        <text>guanosine(37) in tRNA + S-adenosyl-L-methionine = N(1)-methylguanosine(37) in tRNA + S-adenosyl-L-homocysteine + H(+)</text>
        <dbReference type="Rhea" id="RHEA:36899"/>
        <dbReference type="Rhea" id="RHEA-COMP:10145"/>
        <dbReference type="Rhea" id="RHEA-COMP:10147"/>
        <dbReference type="ChEBI" id="CHEBI:15378"/>
        <dbReference type="ChEBI" id="CHEBI:57856"/>
        <dbReference type="ChEBI" id="CHEBI:59789"/>
        <dbReference type="ChEBI" id="CHEBI:73542"/>
        <dbReference type="ChEBI" id="CHEBI:74269"/>
        <dbReference type="EC" id="2.1.1.228"/>
    </reaction>
</comment>
<evidence type="ECO:0000256" key="6">
    <source>
        <dbReference type="ARBA" id="ARBA00014679"/>
    </source>
</evidence>
<dbReference type="EMBL" id="CAEZUJ010000008">
    <property type="protein sequence ID" value="CAB4594261.1"/>
    <property type="molecule type" value="Genomic_DNA"/>
</dbReference>
<dbReference type="Gene3D" id="3.40.1280.10">
    <property type="match status" value="1"/>
</dbReference>
<dbReference type="InterPro" id="IPR029028">
    <property type="entry name" value="Alpha/beta_knot_MTases"/>
</dbReference>
<dbReference type="Gene3D" id="1.10.1270.20">
    <property type="entry name" value="tRNA(m1g37)methyltransferase, domain 2"/>
    <property type="match status" value="1"/>
</dbReference>
<evidence type="ECO:0000256" key="2">
    <source>
        <dbReference type="ARBA" id="ARBA00004496"/>
    </source>
</evidence>
<evidence type="ECO:0000256" key="7">
    <source>
        <dbReference type="ARBA" id="ARBA00022490"/>
    </source>
</evidence>
<dbReference type="EMBL" id="CAEZZS010000093">
    <property type="protein sequence ID" value="CAB4786413.1"/>
    <property type="molecule type" value="Genomic_DNA"/>
</dbReference>
<comment type="subunit">
    <text evidence="4">Homodimer.</text>
</comment>
<dbReference type="PANTHER" id="PTHR46417">
    <property type="entry name" value="TRNA (GUANINE-N(1)-)-METHYLTRANSFERASE"/>
    <property type="match status" value="1"/>
</dbReference>
<accession>A0A6J6WT91</accession>
<evidence type="ECO:0000256" key="3">
    <source>
        <dbReference type="ARBA" id="ARBA00007630"/>
    </source>
</evidence>
<keyword evidence="9" id="KW-0808">Transferase</keyword>
<dbReference type="EMBL" id="CAFBLI010000086">
    <property type="protein sequence ID" value="CAB4872520.1"/>
    <property type="molecule type" value="Genomic_DNA"/>
</dbReference>
<evidence type="ECO:0000256" key="13">
    <source>
        <dbReference type="ARBA" id="ARBA00033392"/>
    </source>
</evidence>
<evidence type="ECO:0000256" key="1">
    <source>
        <dbReference type="ARBA" id="ARBA00002634"/>
    </source>
</evidence>
<feature type="domain" description="tRNA methyltransferase TRMD/TRM10-type" evidence="15">
    <location>
        <begin position="1"/>
        <end position="225"/>
    </location>
</feature>
<dbReference type="NCBIfam" id="NF000648">
    <property type="entry name" value="PRK00026.1"/>
    <property type="match status" value="1"/>
</dbReference>
<evidence type="ECO:0000256" key="5">
    <source>
        <dbReference type="ARBA" id="ARBA00012807"/>
    </source>
</evidence>
<comment type="subcellular location">
    <subcellularLocation>
        <location evidence="2">Cytoplasm</location>
    </subcellularLocation>
</comment>
<dbReference type="PANTHER" id="PTHR46417:SF1">
    <property type="entry name" value="TRNA (GUANINE-N(1)-)-METHYLTRANSFERASE"/>
    <property type="match status" value="1"/>
</dbReference>
<comment type="similarity">
    <text evidence="3">Belongs to the RNA methyltransferase TrmD family.</text>
</comment>
<evidence type="ECO:0000313" key="17">
    <source>
        <dbReference type="EMBL" id="CAB4695419.1"/>
    </source>
</evidence>
<dbReference type="EMBL" id="CAEZYJ010000105">
    <property type="protein sequence ID" value="CAB4722821.1"/>
    <property type="molecule type" value="Genomic_DNA"/>
</dbReference>